<protein>
    <submittedName>
        <fullName evidence="2">Uncharacterized protein</fullName>
    </submittedName>
</protein>
<proteinExistence type="predicted"/>
<name>A0ABY7GG57_9GAMM</name>
<dbReference type="EMBL" id="CP113517">
    <property type="protein sequence ID" value="WAR43199.1"/>
    <property type="molecule type" value="Genomic_DNA"/>
</dbReference>
<keyword evidence="3" id="KW-1185">Reference proteome</keyword>
<keyword evidence="1" id="KW-0472">Membrane</keyword>
<feature type="transmembrane region" description="Helical" evidence="1">
    <location>
        <begin position="226"/>
        <end position="244"/>
    </location>
</feature>
<accession>A0ABY7GG57</accession>
<organism evidence="2 3">
    <name type="scientific">Methylomonas rapida</name>
    <dbReference type="NCBI Taxonomy" id="2963939"/>
    <lineage>
        <taxon>Bacteria</taxon>
        <taxon>Pseudomonadati</taxon>
        <taxon>Pseudomonadota</taxon>
        <taxon>Gammaproteobacteria</taxon>
        <taxon>Methylococcales</taxon>
        <taxon>Methylococcaceae</taxon>
        <taxon>Methylomonas</taxon>
    </lineage>
</organism>
<reference evidence="2" key="1">
    <citation type="submission" date="2022-11" db="EMBL/GenBank/DDBJ databases">
        <title>Methylomonas rapida sp. nov., Carotenoid-Producing Obligate Methanotrophs with High Growth Characteristics and Biotechnological Potential.</title>
        <authorList>
            <person name="Tikhonova E.N."/>
            <person name="Suleimanov R.Z."/>
            <person name="Miroshnikov K."/>
            <person name="Oshkin I.Y."/>
            <person name="Belova S.E."/>
            <person name="Danilova O.V."/>
            <person name="Ashikhmin A."/>
            <person name="Konopkin A."/>
            <person name="But S.Y."/>
            <person name="Khmelenina V.N."/>
            <person name="Kuznetsov N."/>
            <person name="Pimenov N.V."/>
            <person name="Dedysh S.N."/>
        </authorList>
    </citation>
    <scope>NUCLEOTIDE SEQUENCE</scope>
    <source>
        <strain evidence="2">MP1</strain>
    </source>
</reference>
<feature type="transmembrane region" description="Helical" evidence="1">
    <location>
        <begin position="42"/>
        <end position="66"/>
    </location>
</feature>
<evidence type="ECO:0000313" key="3">
    <source>
        <dbReference type="Proteomes" id="UP001162780"/>
    </source>
</evidence>
<feature type="transmembrane region" description="Helical" evidence="1">
    <location>
        <begin position="362"/>
        <end position="382"/>
    </location>
</feature>
<dbReference type="Proteomes" id="UP001162780">
    <property type="component" value="Chromosome"/>
</dbReference>
<feature type="transmembrane region" description="Helical" evidence="1">
    <location>
        <begin position="272"/>
        <end position="291"/>
    </location>
</feature>
<keyword evidence="1" id="KW-0812">Transmembrane</keyword>
<feature type="transmembrane region" description="Helical" evidence="1">
    <location>
        <begin position="78"/>
        <end position="96"/>
    </location>
</feature>
<gene>
    <name evidence="2" type="ORF">NM686_012420</name>
</gene>
<sequence>MSNNSEYKIPDDFSLVLGGPLYQFFIRAHLTTHTLDLVKRRVIVISLVCWLPLLLLSALAGQALGGAIKVPFIYDVDVHLRFLLALPLLLVAELIVHQRIRLTIQQFIERRIVTPQAHPAFQALIASAMRLRNSVLIEVLLIALVLTATHYLWASQMALESATWYATIVDGDRQYSLAGYWYAFVSIPVFQFLSARWLFRIFIWARFLWQVSRLDLHLVPTHPDRAAGLGFLGGSAAAFMPLLLSQGVLLSGLIANHIFHEGKTLLDFKPEIAVGVVFYLLLVFGPLCVFAPRLAQAKRRGLLEYGALANRYVREFDDKWLRGGASPDESLVGSSDIQSLNDLAGSFDVIQTMRLFPFSKTAVLQTAIAVLLPLLPLTLTMISLEDLLKRLLGILL</sequence>
<feature type="transmembrane region" description="Helical" evidence="1">
    <location>
        <begin position="180"/>
        <end position="205"/>
    </location>
</feature>
<evidence type="ECO:0000313" key="2">
    <source>
        <dbReference type="EMBL" id="WAR43199.1"/>
    </source>
</evidence>
<dbReference type="RefSeq" id="WP_255188180.1">
    <property type="nucleotide sequence ID" value="NZ_CP113517.1"/>
</dbReference>
<evidence type="ECO:0000256" key="1">
    <source>
        <dbReference type="SAM" id="Phobius"/>
    </source>
</evidence>
<keyword evidence="1" id="KW-1133">Transmembrane helix</keyword>
<feature type="transmembrane region" description="Helical" evidence="1">
    <location>
        <begin position="135"/>
        <end position="154"/>
    </location>
</feature>